<evidence type="ECO:0000256" key="3">
    <source>
        <dbReference type="RuleBase" id="RU003476"/>
    </source>
</evidence>
<evidence type="ECO:0000256" key="2">
    <source>
        <dbReference type="ARBA" id="ARBA00022801"/>
    </source>
</evidence>
<dbReference type="Gene3D" id="3.90.79.10">
    <property type="entry name" value="Nucleoside Triphosphate Pyrophosphohydrolase"/>
    <property type="match status" value="1"/>
</dbReference>
<dbReference type="PANTHER" id="PTHR43046">
    <property type="entry name" value="GDP-MANNOSE MANNOSYL HYDROLASE"/>
    <property type="match status" value="1"/>
</dbReference>
<proteinExistence type="inferred from homology"/>
<protein>
    <submittedName>
        <fullName evidence="5">Uncharacterized 45.4 kDa protein in thiaminase I 5'region</fullName>
    </submittedName>
</protein>
<evidence type="ECO:0000256" key="1">
    <source>
        <dbReference type="ARBA" id="ARBA00001946"/>
    </source>
</evidence>
<gene>
    <name evidence="5" type="ORF">GBAR_LOCUS17746</name>
</gene>
<dbReference type="PROSITE" id="PS51462">
    <property type="entry name" value="NUDIX"/>
    <property type="match status" value="1"/>
</dbReference>
<dbReference type="PRINTS" id="PR00502">
    <property type="entry name" value="NUDIXFAMILY"/>
</dbReference>
<evidence type="ECO:0000313" key="5">
    <source>
        <dbReference type="EMBL" id="CAI8031256.1"/>
    </source>
</evidence>
<keyword evidence="2 3" id="KW-0378">Hydrolase</keyword>
<dbReference type="PROSITE" id="PS00893">
    <property type="entry name" value="NUDIX_BOX"/>
    <property type="match status" value="1"/>
</dbReference>
<dbReference type="GO" id="GO:0016787">
    <property type="term" value="F:hydrolase activity"/>
    <property type="evidence" value="ECO:0007669"/>
    <property type="project" value="UniProtKB-KW"/>
</dbReference>
<keyword evidence="6" id="KW-1185">Reference proteome</keyword>
<dbReference type="SUPFAM" id="SSF55811">
    <property type="entry name" value="Nudix"/>
    <property type="match status" value="1"/>
</dbReference>
<dbReference type="InterPro" id="IPR015797">
    <property type="entry name" value="NUDIX_hydrolase-like_dom_sf"/>
</dbReference>
<reference evidence="5" key="1">
    <citation type="submission" date="2023-03" db="EMBL/GenBank/DDBJ databases">
        <authorList>
            <person name="Steffen K."/>
            <person name="Cardenas P."/>
        </authorList>
    </citation>
    <scope>NUCLEOTIDE SEQUENCE</scope>
</reference>
<accession>A0AA35WWC7</accession>
<dbReference type="Proteomes" id="UP001174909">
    <property type="component" value="Unassembled WGS sequence"/>
</dbReference>
<feature type="domain" description="Nudix hydrolase" evidence="4">
    <location>
        <begin position="30"/>
        <end position="165"/>
    </location>
</feature>
<organism evidence="5 6">
    <name type="scientific">Geodia barretti</name>
    <name type="common">Barrett's horny sponge</name>
    <dbReference type="NCBI Taxonomy" id="519541"/>
    <lineage>
        <taxon>Eukaryota</taxon>
        <taxon>Metazoa</taxon>
        <taxon>Porifera</taxon>
        <taxon>Demospongiae</taxon>
        <taxon>Heteroscleromorpha</taxon>
        <taxon>Tetractinellida</taxon>
        <taxon>Astrophorina</taxon>
        <taxon>Geodiidae</taxon>
        <taxon>Geodia</taxon>
    </lineage>
</organism>
<comment type="caution">
    <text evidence="5">The sequence shown here is derived from an EMBL/GenBank/DDBJ whole genome shotgun (WGS) entry which is preliminary data.</text>
</comment>
<dbReference type="InterPro" id="IPR000086">
    <property type="entry name" value="NUDIX_hydrolase_dom"/>
</dbReference>
<evidence type="ECO:0000259" key="4">
    <source>
        <dbReference type="PROSITE" id="PS51462"/>
    </source>
</evidence>
<name>A0AA35WWC7_GEOBA</name>
<dbReference type="PANTHER" id="PTHR43046:SF2">
    <property type="entry name" value="8-OXO-DGTP DIPHOSPHATASE-RELATED"/>
    <property type="match status" value="1"/>
</dbReference>
<dbReference type="EMBL" id="CASHTH010002526">
    <property type="protein sequence ID" value="CAI8031256.1"/>
    <property type="molecule type" value="Genomic_DNA"/>
</dbReference>
<comment type="similarity">
    <text evidence="3">Belongs to the Nudix hydrolase family.</text>
</comment>
<dbReference type="InterPro" id="IPR020084">
    <property type="entry name" value="NUDIX_hydrolase_CS"/>
</dbReference>
<dbReference type="AlphaFoldDB" id="A0AA35WWC7"/>
<dbReference type="Pfam" id="PF00293">
    <property type="entry name" value="NUDIX"/>
    <property type="match status" value="1"/>
</dbReference>
<dbReference type="InterPro" id="IPR020476">
    <property type="entry name" value="Nudix_hydrolase"/>
</dbReference>
<sequence>MSQESQMRVKESVPEWYDDTGKRVTRMPDAIHLAASGIVVNEKGEILLQKRADNGQWGLPSGYVDIGESVEHGCIREIWEETGIHTQVKRLVGIYSDPQHNVIAAYPDGSLIQFAIVVFECEYLSGQLRISDESTDIGYFPPDNLPDDTVLCDLLAIKDALEDRERPFIR</sequence>
<comment type="cofactor">
    <cofactor evidence="1">
        <name>Mg(2+)</name>
        <dbReference type="ChEBI" id="CHEBI:18420"/>
    </cofactor>
</comment>
<evidence type="ECO:0000313" key="6">
    <source>
        <dbReference type="Proteomes" id="UP001174909"/>
    </source>
</evidence>